<dbReference type="Proteomes" id="UP000438914">
    <property type="component" value="Unassembled WGS sequence"/>
</dbReference>
<organism evidence="1 2">
    <name type="scientific">Hallella mizrahii</name>
    <dbReference type="NCBI Taxonomy" id="2606637"/>
    <lineage>
        <taxon>Bacteria</taxon>
        <taxon>Pseudomonadati</taxon>
        <taxon>Bacteroidota</taxon>
        <taxon>Bacteroidia</taxon>
        <taxon>Bacteroidales</taxon>
        <taxon>Prevotellaceae</taxon>
        <taxon>Hallella</taxon>
    </lineage>
</organism>
<reference evidence="1 2" key="1">
    <citation type="submission" date="2019-08" db="EMBL/GenBank/DDBJ databases">
        <title>In-depth cultivation of the pig gut microbiome towards novel bacterial diversity and tailored functional studies.</title>
        <authorList>
            <person name="Wylensek D."/>
            <person name="Hitch T.C.A."/>
            <person name="Clavel T."/>
        </authorList>
    </citation>
    <scope>NUCLEOTIDE SEQUENCE [LARGE SCALE GENOMIC DNA]</scope>
    <source>
        <strain evidence="1 2">LKV-178-WT-2A</strain>
    </source>
</reference>
<comment type="caution">
    <text evidence="1">The sequence shown here is derived from an EMBL/GenBank/DDBJ whole genome shotgun (WGS) entry which is preliminary data.</text>
</comment>
<evidence type="ECO:0000313" key="2">
    <source>
        <dbReference type="Proteomes" id="UP000438914"/>
    </source>
</evidence>
<sequence>MNPASWRTDTLAAKVLFSFDHLYPDTVKSLSLGEYKQQLKSSHFSEVYALRPDGITYTDMVSSRWSRQMTVTIKDVRKIYDQWEEVYITKASFADKQDVKKFKDEKIGIVDVDQFIEQSAIPPISNSIKAKLPTMTVSKR</sequence>
<evidence type="ECO:0000313" key="1">
    <source>
        <dbReference type="EMBL" id="MST85856.1"/>
    </source>
</evidence>
<keyword evidence="2" id="KW-1185">Reference proteome</keyword>
<accession>A0A7K0KIV1</accession>
<gene>
    <name evidence="1" type="ORF">FYJ73_14475</name>
</gene>
<name>A0A7K0KIV1_9BACT</name>
<proteinExistence type="predicted"/>
<protein>
    <submittedName>
        <fullName evidence="1">Uncharacterized protein</fullName>
    </submittedName>
</protein>
<dbReference type="AlphaFoldDB" id="A0A7K0KIV1"/>
<dbReference type="RefSeq" id="WP_154535456.1">
    <property type="nucleotide sequence ID" value="NZ_VUNG01000058.1"/>
</dbReference>
<dbReference type="EMBL" id="VUNG01000058">
    <property type="protein sequence ID" value="MST85856.1"/>
    <property type="molecule type" value="Genomic_DNA"/>
</dbReference>